<dbReference type="Pfam" id="PF01458">
    <property type="entry name" value="SUFBD_core"/>
    <property type="match status" value="1"/>
</dbReference>
<dbReference type="InterPro" id="IPR011542">
    <property type="entry name" value="SUF_FeS_clus_asmbl_SufD"/>
</dbReference>
<organism evidence="4 5">
    <name type="scientific">Lysobacter brunescens</name>
    <dbReference type="NCBI Taxonomy" id="262323"/>
    <lineage>
        <taxon>Bacteria</taxon>
        <taxon>Pseudomonadati</taxon>
        <taxon>Pseudomonadota</taxon>
        <taxon>Gammaproteobacteria</taxon>
        <taxon>Lysobacterales</taxon>
        <taxon>Lysobacteraceae</taxon>
        <taxon>Lysobacter</taxon>
    </lineage>
</organism>
<dbReference type="SUPFAM" id="SSF101960">
    <property type="entry name" value="Stabilizer of iron transporter SufD"/>
    <property type="match status" value="1"/>
</dbReference>
<name>A0ABW2YCJ7_9GAMM</name>
<dbReference type="InterPro" id="IPR000825">
    <property type="entry name" value="SUF_FeS_clus_asmbl_SufBD_core"/>
</dbReference>
<evidence type="ECO:0000256" key="1">
    <source>
        <dbReference type="ARBA" id="ARBA00043967"/>
    </source>
</evidence>
<gene>
    <name evidence="4" type="primary">sufD</name>
    <name evidence="4" type="ORF">ACFQ0E_11435</name>
</gene>
<evidence type="ECO:0000313" key="5">
    <source>
        <dbReference type="Proteomes" id="UP001597110"/>
    </source>
</evidence>
<reference evidence="5" key="1">
    <citation type="journal article" date="2019" name="Int. J. Syst. Evol. Microbiol.">
        <title>The Global Catalogue of Microorganisms (GCM) 10K type strain sequencing project: providing services to taxonomists for standard genome sequencing and annotation.</title>
        <authorList>
            <consortium name="The Broad Institute Genomics Platform"/>
            <consortium name="The Broad Institute Genome Sequencing Center for Infectious Disease"/>
            <person name="Wu L."/>
            <person name="Ma J."/>
        </authorList>
    </citation>
    <scope>NUCLEOTIDE SEQUENCE [LARGE SCALE GENOMIC DNA]</scope>
    <source>
        <strain evidence="5">CCUG 55585</strain>
    </source>
</reference>
<dbReference type="InterPro" id="IPR045595">
    <property type="entry name" value="SufBD_N"/>
</dbReference>
<comment type="caution">
    <text evidence="4">The sequence shown here is derived from an EMBL/GenBank/DDBJ whole genome shotgun (WGS) entry which is preliminary data.</text>
</comment>
<evidence type="ECO:0000313" key="4">
    <source>
        <dbReference type="EMBL" id="MFD0726204.1"/>
    </source>
</evidence>
<dbReference type="EMBL" id="JBHTIF010000001">
    <property type="protein sequence ID" value="MFD0726204.1"/>
    <property type="molecule type" value="Genomic_DNA"/>
</dbReference>
<dbReference type="RefSeq" id="WP_386823758.1">
    <property type="nucleotide sequence ID" value="NZ_JBHTIF010000001.1"/>
</dbReference>
<dbReference type="PANTHER" id="PTHR43575:SF1">
    <property type="entry name" value="PROTEIN ABCI7, CHLOROPLASTIC"/>
    <property type="match status" value="1"/>
</dbReference>
<dbReference type="NCBIfam" id="TIGR01981">
    <property type="entry name" value="sufD"/>
    <property type="match status" value="1"/>
</dbReference>
<keyword evidence="5" id="KW-1185">Reference proteome</keyword>
<accession>A0ABW2YCJ7</accession>
<dbReference type="InterPro" id="IPR037284">
    <property type="entry name" value="SUF_FeS_clus_asmbl_SufBD_sf"/>
</dbReference>
<evidence type="ECO:0000259" key="2">
    <source>
        <dbReference type="Pfam" id="PF01458"/>
    </source>
</evidence>
<feature type="domain" description="SUF system FeS cluster assembly SufBD N-terminal" evidence="3">
    <location>
        <begin position="4"/>
        <end position="164"/>
    </location>
</feature>
<dbReference type="Pfam" id="PF19295">
    <property type="entry name" value="SufBD_N"/>
    <property type="match status" value="1"/>
</dbReference>
<evidence type="ECO:0000259" key="3">
    <source>
        <dbReference type="Pfam" id="PF19295"/>
    </source>
</evidence>
<dbReference type="PANTHER" id="PTHR43575">
    <property type="entry name" value="PROTEIN ABCI7, CHLOROPLASTIC"/>
    <property type="match status" value="1"/>
</dbReference>
<dbReference type="Proteomes" id="UP001597110">
    <property type="component" value="Unassembled WGS sequence"/>
</dbReference>
<dbReference type="InterPro" id="IPR055346">
    <property type="entry name" value="Fe-S_cluster_assembly_SufBD"/>
</dbReference>
<proteinExistence type="inferred from homology"/>
<sequence length="433" mass="46049">MSALLDAFAQAFDALAQPEAAGLGESRRAARDALLRDGLPAPRSEAWKYTPLRALERRAFVPAAAVEIDAAALDARLAAIPTPRLVFVDGRVDAARSDISALPAGVDAQPLSRVLREGEPRDVNVLQRRYAGADALFAVANAALAEEGVVIRVEQGVVVDAPLYVVFVASGAQADAAVHLRHLVDLRNDAALTLVEHHIALGEDRGLRNHVLHAHLGQRARLVHARVQDDAEGASAFARTDAVLARDADYRRVDLELGAALSRHELNVRLEGEGARLAANGVLLADGKRHVDTRLGIEHIARDTACDLLWRGLGAGRGRAVFHGGITIREGADGTNANLSNKNLLLSANAEIDTQPVLVIHADEVQAAHGATVGQIDPTALFYLRSRGLPELEARALLTAAFCREVLAVVEDAALRAALTATLDIHLSRVSPA</sequence>
<protein>
    <submittedName>
        <fullName evidence="4">Fe-S cluster assembly protein SufD</fullName>
    </submittedName>
</protein>
<comment type="similarity">
    <text evidence="1">Belongs to the iron-sulfur cluster assembly SufBD family.</text>
</comment>
<feature type="domain" description="SUF system FeS cluster assembly SufBD core" evidence="2">
    <location>
        <begin position="174"/>
        <end position="402"/>
    </location>
</feature>